<sequence length="351" mass="38901">MCHGLFEERARISVPEPLRGVLYEDQPEYERYVDDYPSVYGSSSDSMPPDSPDLSDDVLAGINIDYSTIVKKSDAEKTKDIGSDALPLTGSLSTWFDCIQDDVCIVTEGAPTKSGYFAAKSSSSQDALRLVEAAPESRKAFKTAAAKDQSYSQHVSKMDDEAPVLIDEKRKRRMSSNRASAQRSRQRKQERLDELEILTAQLRLENATLSRRLKIAEQLAKKLELEKNELAVKVEELMKELDSARHPRAQADSGELSEGKDVNSGICHMVDGGLISPDACIKLEISSKGSPPTASTFGAKKRNFSCIDMSRGFFQELYDEIDSDQFDASISGVPVLLQEQWYGSFTECLNA</sequence>
<feature type="region of interest" description="Disordered" evidence="6">
    <location>
        <begin position="167"/>
        <end position="190"/>
    </location>
</feature>
<dbReference type="InterPro" id="IPR045314">
    <property type="entry name" value="bZIP_plant_GBF1"/>
</dbReference>
<dbReference type="GO" id="GO:0046982">
    <property type="term" value="F:protein heterodimerization activity"/>
    <property type="evidence" value="ECO:0007669"/>
    <property type="project" value="UniProtKB-ARBA"/>
</dbReference>
<keyword evidence="5" id="KW-0539">Nucleus</keyword>
<evidence type="ECO:0000313" key="10">
    <source>
        <dbReference type="Proteomes" id="UP000006727"/>
    </source>
</evidence>
<evidence type="ECO:0000256" key="1">
    <source>
        <dbReference type="ARBA" id="ARBA00004123"/>
    </source>
</evidence>
<dbReference type="PROSITE" id="PS50217">
    <property type="entry name" value="BZIP"/>
    <property type="match status" value="1"/>
</dbReference>
<evidence type="ECO:0000313" key="9">
    <source>
        <dbReference type="EnsemblPlants" id="Pp3c14_17330V3.1"/>
    </source>
</evidence>
<dbReference type="RefSeq" id="XP_024394731.1">
    <property type="nucleotide sequence ID" value="XM_024538963.2"/>
</dbReference>
<evidence type="ECO:0000259" key="7">
    <source>
        <dbReference type="PROSITE" id="PS50217"/>
    </source>
</evidence>
<keyword evidence="4" id="KW-0804">Transcription</keyword>
<dbReference type="GO" id="GO:0045893">
    <property type="term" value="P:positive regulation of DNA-templated transcription"/>
    <property type="evidence" value="ECO:0000318"/>
    <property type="project" value="GO_Central"/>
</dbReference>
<evidence type="ECO:0000256" key="2">
    <source>
        <dbReference type="ARBA" id="ARBA00023015"/>
    </source>
</evidence>
<feature type="domain" description="BZIP" evidence="7">
    <location>
        <begin position="167"/>
        <end position="230"/>
    </location>
</feature>
<gene>
    <name evidence="9" type="primary">LOC112291486</name>
    <name evidence="8" type="ORF">PHYPA_018643</name>
</gene>
<dbReference type="SUPFAM" id="SSF57959">
    <property type="entry name" value="Leucine zipper domain"/>
    <property type="match status" value="1"/>
</dbReference>
<dbReference type="GO" id="GO:0000976">
    <property type="term" value="F:transcription cis-regulatory region binding"/>
    <property type="evidence" value="ECO:0000318"/>
    <property type="project" value="GO_Central"/>
</dbReference>
<evidence type="ECO:0000256" key="6">
    <source>
        <dbReference type="SAM" id="MobiDB-lite"/>
    </source>
</evidence>
<dbReference type="InterPro" id="IPR046347">
    <property type="entry name" value="bZIP_sf"/>
</dbReference>
<dbReference type="EnsemblPlants" id="Pp3c14_17330V3.2">
    <property type="protein sequence ID" value="Pp3c14_17330V3.2"/>
    <property type="gene ID" value="Pp3c14_17330"/>
</dbReference>
<evidence type="ECO:0000256" key="4">
    <source>
        <dbReference type="ARBA" id="ARBA00023163"/>
    </source>
</evidence>
<dbReference type="Gramene" id="Pp3c14_17330V3.4">
    <property type="protein sequence ID" value="Pp3c14_17330V3.4"/>
    <property type="gene ID" value="Pp3c14_17330"/>
</dbReference>
<dbReference type="Gene3D" id="1.20.5.170">
    <property type="match status" value="1"/>
</dbReference>
<comment type="subcellular location">
    <subcellularLocation>
        <location evidence="1">Nucleus</location>
    </subcellularLocation>
</comment>
<dbReference type="PANTHER" id="PTHR45764:SF38">
    <property type="entry name" value="BZIP TRANSCRIPTION FACTOR 44"/>
    <property type="match status" value="1"/>
</dbReference>
<dbReference type="EMBL" id="ABEU02000014">
    <property type="protein sequence ID" value="PNR41240.1"/>
    <property type="molecule type" value="Genomic_DNA"/>
</dbReference>
<dbReference type="GeneID" id="112291486"/>
<keyword evidence="2" id="KW-0805">Transcription regulation</keyword>
<evidence type="ECO:0000256" key="3">
    <source>
        <dbReference type="ARBA" id="ARBA00023125"/>
    </source>
</evidence>
<keyword evidence="3" id="KW-0238">DNA-binding</keyword>
<name>A0A2K1JI59_PHYPA</name>
<dbReference type="RefSeq" id="XP_024394732.1">
    <property type="nucleotide sequence ID" value="XM_024538964.2"/>
</dbReference>
<reference evidence="8 10" key="2">
    <citation type="journal article" date="2018" name="Plant J.">
        <title>The Physcomitrella patens chromosome-scale assembly reveals moss genome structure and evolution.</title>
        <authorList>
            <person name="Lang D."/>
            <person name="Ullrich K.K."/>
            <person name="Murat F."/>
            <person name="Fuchs J."/>
            <person name="Jenkins J."/>
            <person name="Haas F.B."/>
            <person name="Piednoel M."/>
            <person name="Gundlach H."/>
            <person name="Van Bel M."/>
            <person name="Meyberg R."/>
            <person name="Vives C."/>
            <person name="Morata J."/>
            <person name="Symeonidi A."/>
            <person name="Hiss M."/>
            <person name="Muchero W."/>
            <person name="Kamisugi Y."/>
            <person name="Saleh O."/>
            <person name="Blanc G."/>
            <person name="Decker E.L."/>
            <person name="van Gessel N."/>
            <person name="Grimwood J."/>
            <person name="Hayes R.D."/>
            <person name="Graham S.W."/>
            <person name="Gunter L.E."/>
            <person name="McDaniel S.F."/>
            <person name="Hoernstein S.N.W."/>
            <person name="Larsson A."/>
            <person name="Li F.W."/>
            <person name="Perroud P.F."/>
            <person name="Phillips J."/>
            <person name="Ranjan P."/>
            <person name="Rokshar D.S."/>
            <person name="Rothfels C.J."/>
            <person name="Schneider L."/>
            <person name="Shu S."/>
            <person name="Stevenson D.W."/>
            <person name="Thummler F."/>
            <person name="Tillich M."/>
            <person name="Villarreal Aguilar J.C."/>
            <person name="Widiez T."/>
            <person name="Wong G.K."/>
            <person name="Wymore A."/>
            <person name="Zhang Y."/>
            <person name="Zimmer A.D."/>
            <person name="Quatrano R.S."/>
            <person name="Mayer K.F.X."/>
            <person name="Goodstein D."/>
            <person name="Casacuberta J.M."/>
            <person name="Vandepoele K."/>
            <person name="Reski R."/>
            <person name="Cuming A.C."/>
            <person name="Tuskan G.A."/>
            <person name="Maumus F."/>
            <person name="Salse J."/>
            <person name="Schmutz J."/>
            <person name="Rensing S.A."/>
        </authorList>
    </citation>
    <scope>NUCLEOTIDE SEQUENCE [LARGE SCALE GENOMIC DNA]</scope>
    <source>
        <strain evidence="9 10">cv. Gransden 2004</strain>
    </source>
</reference>
<dbReference type="Gramene" id="Pp3c14_17330V3.3">
    <property type="protein sequence ID" value="Pp3c14_17330V3.3"/>
    <property type="gene ID" value="Pp3c14_17330"/>
</dbReference>
<protein>
    <recommendedName>
        <fullName evidence="7">BZIP domain-containing protein</fullName>
    </recommendedName>
</protein>
<dbReference type="AlphaFoldDB" id="A0A2K1JI59"/>
<evidence type="ECO:0000313" key="8">
    <source>
        <dbReference type="EMBL" id="PNR41240.1"/>
    </source>
</evidence>
<dbReference type="GO" id="GO:0005634">
    <property type="term" value="C:nucleus"/>
    <property type="evidence" value="ECO:0000318"/>
    <property type="project" value="GO_Central"/>
</dbReference>
<dbReference type="EnsemblPlants" id="Pp3c14_17330V3.1">
    <property type="protein sequence ID" value="Pp3c14_17330V3.1"/>
    <property type="gene ID" value="Pp3c14_17330"/>
</dbReference>
<dbReference type="EnsemblPlants" id="Pp3c14_17330V3.6">
    <property type="protein sequence ID" value="Pp3c14_17330V3.6"/>
    <property type="gene ID" value="Pp3c14_17330"/>
</dbReference>
<dbReference type="EnsemblPlants" id="Pp3c14_17330V3.3">
    <property type="protein sequence ID" value="Pp3c14_17330V3.3"/>
    <property type="gene ID" value="Pp3c14_17330"/>
</dbReference>
<dbReference type="Proteomes" id="UP000006727">
    <property type="component" value="Chromosome 14"/>
</dbReference>
<dbReference type="InterPro" id="IPR004827">
    <property type="entry name" value="bZIP"/>
</dbReference>
<dbReference type="Gramene" id="Pp3c14_17330V3.1">
    <property type="protein sequence ID" value="Pp3c14_17330V3.1"/>
    <property type="gene ID" value="Pp3c14_17330"/>
</dbReference>
<dbReference type="Gramene" id="Pp3c14_17330V3.6">
    <property type="protein sequence ID" value="Pp3c14_17330V3.6"/>
    <property type="gene ID" value="Pp3c14_17330"/>
</dbReference>
<dbReference type="EnsemblPlants" id="Pp3c14_17330V3.4">
    <property type="protein sequence ID" value="Pp3c14_17330V3.4"/>
    <property type="gene ID" value="Pp3c14_17330"/>
</dbReference>
<dbReference type="SMART" id="SM00338">
    <property type="entry name" value="BRLZ"/>
    <property type="match status" value="1"/>
</dbReference>
<dbReference type="GO" id="GO:0003700">
    <property type="term" value="F:DNA-binding transcription factor activity"/>
    <property type="evidence" value="ECO:0000318"/>
    <property type="project" value="GO_Central"/>
</dbReference>
<dbReference type="PROSITE" id="PS00036">
    <property type="entry name" value="BZIP_BASIC"/>
    <property type="match status" value="1"/>
</dbReference>
<dbReference type="Gramene" id="Pp3c14_17330V3.2">
    <property type="protein sequence ID" value="Pp3c14_17330V3.2"/>
    <property type="gene ID" value="Pp3c14_17330"/>
</dbReference>
<dbReference type="Pfam" id="PF00170">
    <property type="entry name" value="bZIP_1"/>
    <property type="match status" value="1"/>
</dbReference>
<dbReference type="CDD" id="cd14702">
    <property type="entry name" value="bZIP_plant_GBF1"/>
    <property type="match status" value="1"/>
</dbReference>
<evidence type="ECO:0000256" key="5">
    <source>
        <dbReference type="ARBA" id="ARBA00023242"/>
    </source>
</evidence>
<keyword evidence="10" id="KW-1185">Reference proteome</keyword>
<reference evidence="8 10" key="1">
    <citation type="journal article" date="2008" name="Science">
        <title>The Physcomitrella genome reveals evolutionary insights into the conquest of land by plants.</title>
        <authorList>
            <person name="Rensing S."/>
            <person name="Lang D."/>
            <person name="Zimmer A."/>
            <person name="Terry A."/>
            <person name="Salamov A."/>
            <person name="Shapiro H."/>
            <person name="Nishiyama T."/>
            <person name="Perroud P.-F."/>
            <person name="Lindquist E."/>
            <person name="Kamisugi Y."/>
            <person name="Tanahashi T."/>
            <person name="Sakakibara K."/>
            <person name="Fujita T."/>
            <person name="Oishi K."/>
            <person name="Shin-I T."/>
            <person name="Kuroki Y."/>
            <person name="Toyoda A."/>
            <person name="Suzuki Y."/>
            <person name="Hashimoto A."/>
            <person name="Yamaguchi K."/>
            <person name="Sugano A."/>
            <person name="Kohara Y."/>
            <person name="Fujiyama A."/>
            <person name="Anterola A."/>
            <person name="Aoki S."/>
            <person name="Ashton N."/>
            <person name="Barbazuk W.B."/>
            <person name="Barker E."/>
            <person name="Bennetzen J."/>
            <person name="Bezanilla M."/>
            <person name="Blankenship R."/>
            <person name="Cho S.H."/>
            <person name="Dutcher S."/>
            <person name="Estelle M."/>
            <person name="Fawcett J.A."/>
            <person name="Gundlach H."/>
            <person name="Hanada K."/>
            <person name="Heyl A."/>
            <person name="Hicks K.A."/>
            <person name="Hugh J."/>
            <person name="Lohr M."/>
            <person name="Mayer K."/>
            <person name="Melkozernov A."/>
            <person name="Murata T."/>
            <person name="Nelson D."/>
            <person name="Pils B."/>
            <person name="Prigge M."/>
            <person name="Reiss B."/>
            <person name="Renner T."/>
            <person name="Rombauts S."/>
            <person name="Rushton P."/>
            <person name="Sanderfoot A."/>
            <person name="Schween G."/>
            <person name="Shiu S.-H."/>
            <person name="Stueber K."/>
            <person name="Theodoulou F.L."/>
            <person name="Tu H."/>
            <person name="Van de Peer Y."/>
            <person name="Verrier P.J."/>
            <person name="Waters E."/>
            <person name="Wood A."/>
            <person name="Yang L."/>
            <person name="Cove D."/>
            <person name="Cuming A."/>
            <person name="Hasebe M."/>
            <person name="Lucas S."/>
            <person name="Mishler D.B."/>
            <person name="Reski R."/>
            <person name="Grigoriev I."/>
            <person name="Quatrano R.S."/>
            <person name="Boore J.L."/>
        </authorList>
    </citation>
    <scope>NUCLEOTIDE SEQUENCE [LARGE SCALE GENOMIC DNA]</scope>
    <source>
        <strain evidence="9 10">cv. Gransden 2004</strain>
    </source>
</reference>
<dbReference type="RefSeq" id="XP_024394730.1">
    <property type="nucleotide sequence ID" value="XM_024538962.2"/>
</dbReference>
<dbReference type="PANTHER" id="PTHR45764">
    <property type="entry name" value="BZIP TRANSCRIPTION FACTOR 44"/>
    <property type="match status" value="1"/>
</dbReference>
<organism evidence="8">
    <name type="scientific">Physcomitrium patens</name>
    <name type="common">Spreading-leaved earth moss</name>
    <name type="synonym">Physcomitrella patens</name>
    <dbReference type="NCBI Taxonomy" id="3218"/>
    <lineage>
        <taxon>Eukaryota</taxon>
        <taxon>Viridiplantae</taxon>
        <taxon>Streptophyta</taxon>
        <taxon>Embryophyta</taxon>
        <taxon>Bryophyta</taxon>
        <taxon>Bryophytina</taxon>
        <taxon>Bryopsida</taxon>
        <taxon>Funariidae</taxon>
        <taxon>Funariales</taxon>
        <taxon>Funariaceae</taxon>
        <taxon>Physcomitrium</taxon>
    </lineage>
</organism>
<accession>A0A2K1JI59</accession>
<dbReference type="PaxDb" id="3218-PP1S48_101V6.1"/>
<reference evidence="9" key="3">
    <citation type="submission" date="2020-12" db="UniProtKB">
        <authorList>
            <consortium name="EnsemblPlants"/>
        </authorList>
    </citation>
    <scope>IDENTIFICATION</scope>
</reference>
<proteinExistence type="predicted"/>